<organism evidence="2 3">
    <name type="scientific">Thalassotalea piscium</name>
    <dbReference type="NCBI Taxonomy" id="1230533"/>
    <lineage>
        <taxon>Bacteria</taxon>
        <taxon>Pseudomonadati</taxon>
        <taxon>Pseudomonadota</taxon>
        <taxon>Gammaproteobacteria</taxon>
        <taxon>Alteromonadales</taxon>
        <taxon>Colwelliaceae</taxon>
        <taxon>Thalassotalea</taxon>
    </lineage>
</organism>
<dbReference type="Proteomes" id="UP000537141">
    <property type="component" value="Unassembled WGS sequence"/>
</dbReference>
<keyword evidence="3" id="KW-1185">Reference proteome</keyword>
<sequence>MFNHFNKLTFIGITFLTLTLTLTLAAQANVVDSINKSFNVASDPSLDLKNINGHVTITAWDKNMIEVNATITAETLKEREQVAIIIANIDDNVSIESKYDKNNGRNHNKAKVDYKIKVPTLTVLSSIELVNGALNIIGVEGDIAAELVNGSFNASGASANTHINSVNGSVTLNYQDNIKHLNKIIIETVNGGVDLHVPQSINAEVSIETVHGSIKNDFGLTVDKHNFVGRELRGTIGTGKVDIEIETVNGAVKLLHN</sequence>
<evidence type="ECO:0000256" key="1">
    <source>
        <dbReference type="SAM" id="SignalP"/>
    </source>
</evidence>
<accession>A0A7X0NH94</accession>
<keyword evidence="1" id="KW-0732">Signal</keyword>
<comment type="caution">
    <text evidence="2">The sequence shown here is derived from an EMBL/GenBank/DDBJ whole genome shotgun (WGS) entry which is preliminary data.</text>
</comment>
<dbReference type="EMBL" id="JACHHU010000013">
    <property type="protein sequence ID" value="MBB6543338.1"/>
    <property type="molecule type" value="Genomic_DNA"/>
</dbReference>
<reference evidence="2 3" key="1">
    <citation type="submission" date="2020-08" db="EMBL/GenBank/DDBJ databases">
        <title>Genomic Encyclopedia of Type Strains, Phase IV (KMG-IV): sequencing the most valuable type-strain genomes for metagenomic binning, comparative biology and taxonomic classification.</title>
        <authorList>
            <person name="Goeker M."/>
        </authorList>
    </citation>
    <scope>NUCLEOTIDE SEQUENCE [LARGE SCALE GENOMIC DNA]</scope>
    <source>
        <strain evidence="2 3">DSM 26287</strain>
    </source>
</reference>
<feature type="chain" id="PRO_5031127903" evidence="1">
    <location>
        <begin position="29"/>
        <end position="257"/>
    </location>
</feature>
<dbReference type="RefSeq" id="WP_184424136.1">
    <property type="nucleotide sequence ID" value="NZ_AP027362.1"/>
</dbReference>
<feature type="signal peptide" evidence="1">
    <location>
        <begin position="1"/>
        <end position="28"/>
    </location>
</feature>
<dbReference type="AlphaFoldDB" id="A0A7X0NH94"/>
<name>A0A7X0NH94_9GAMM</name>
<evidence type="ECO:0000313" key="2">
    <source>
        <dbReference type="EMBL" id="MBB6543338.1"/>
    </source>
</evidence>
<protein>
    <submittedName>
        <fullName evidence="2">DUF4097 and DUF4098 domain-containing protein YvlB</fullName>
    </submittedName>
</protein>
<gene>
    <name evidence="2" type="ORF">HNQ55_001853</name>
</gene>
<evidence type="ECO:0000313" key="3">
    <source>
        <dbReference type="Proteomes" id="UP000537141"/>
    </source>
</evidence>
<proteinExistence type="predicted"/>